<evidence type="ECO:0000256" key="21">
    <source>
        <dbReference type="SAM" id="Phobius"/>
    </source>
</evidence>
<dbReference type="EnsemblPlants" id="MELO3C007338.2.1">
    <property type="protein sequence ID" value="MELO3C007338.2.1"/>
    <property type="gene ID" value="MELO3C007338.2"/>
</dbReference>
<evidence type="ECO:0000256" key="8">
    <source>
        <dbReference type="ARBA" id="ARBA00022734"/>
    </source>
</evidence>
<evidence type="ECO:0000256" key="15">
    <source>
        <dbReference type="ARBA" id="ARBA00023170"/>
    </source>
</evidence>
<dbReference type="SMART" id="SM00220">
    <property type="entry name" value="S_TKc"/>
    <property type="match status" value="1"/>
</dbReference>
<proteinExistence type="inferred from homology"/>
<accession>A0A9I9CR84</accession>
<dbReference type="Gene3D" id="3.30.200.20">
    <property type="entry name" value="Phosphorylase Kinase, domain 1"/>
    <property type="match status" value="1"/>
</dbReference>
<dbReference type="SMART" id="SM00108">
    <property type="entry name" value="B_lectin"/>
    <property type="match status" value="1"/>
</dbReference>
<keyword evidence="14" id="KW-1015">Disulfide bond</keyword>
<dbReference type="Pfam" id="PF08276">
    <property type="entry name" value="PAN_2"/>
    <property type="match status" value="1"/>
</dbReference>
<dbReference type="InterPro" id="IPR000719">
    <property type="entry name" value="Prot_kinase_dom"/>
</dbReference>
<keyword evidence="10 19" id="KW-0418">Kinase</keyword>
<evidence type="ECO:0000256" key="14">
    <source>
        <dbReference type="ARBA" id="ARBA00023157"/>
    </source>
</evidence>
<dbReference type="CDD" id="cd14066">
    <property type="entry name" value="STKc_IRAK"/>
    <property type="match status" value="1"/>
</dbReference>
<dbReference type="Gramene" id="MELO3C007338.2.1">
    <property type="protein sequence ID" value="MELO3C007338.2.1"/>
    <property type="gene ID" value="MELO3C007338.2"/>
</dbReference>
<comment type="catalytic activity">
    <reaction evidence="18 19">
        <text>L-seryl-[protein] + ATP = O-phospho-L-seryl-[protein] + ADP + H(+)</text>
        <dbReference type="Rhea" id="RHEA:17989"/>
        <dbReference type="Rhea" id="RHEA-COMP:9863"/>
        <dbReference type="Rhea" id="RHEA-COMP:11604"/>
        <dbReference type="ChEBI" id="CHEBI:15378"/>
        <dbReference type="ChEBI" id="CHEBI:29999"/>
        <dbReference type="ChEBI" id="CHEBI:30616"/>
        <dbReference type="ChEBI" id="CHEBI:83421"/>
        <dbReference type="ChEBI" id="CHEBI:456216"/>
        <dbReference type="EC" id="2.7.11.1"/>
    </reaction>
</comment>
<protein>
    <recommendedName>
        <fullName evidence="19">Receptor-like serine/threonine-protein kinase</fullName>
        <ecNumber evidence="19">2.7.11.1</ecNumber>
    </recommendedName>
</protein>
<evidence type="ECO:0000256" key="10">
    <source>
        <dbReference type="ARBA" id="ARBA00022777"/>
    </source>
</evidence>
<keyword evidence="16" id="KW-0325">Glycoprotein</keyword>
<dbReference type="PROSITE" id="PS50011">
    <property type="entry name" value="PROTEIN_KINASE_DOM"/>
    <property type="match status" value="1"/>
</dbReference>
<dbReference type="PANTHER" id="PTHR27002">
    <property type="entry name" value="RECEPTOR-LIKE SERINE/THREONINE-PROTEIN KINASE SD1-8"/>
    <property type="match status" value="1"/>
</dbReference>
<dbReference type="GO" id="GO:0048544">
    <property type="term" value="P:recognition of pollen"/>
    <property type="evidence" value="ECO:0007669"/>
    <property type="project" value="InterPro"/>
</dbReference>
<feature type="domain" description="Bulb-type lectin" evidence="25">
    <location>
        <begin position="33"/>
        <end position="155"/>
    </location>
</feature>
<evidence type="ECO:0000313" key="26">
    <source>
        <dbReference type="EnsemblPlants" id="MELO3C007338.2.1"/>
    </source>
</evidence>
<dbReference type="FunFam" id="1.10.510.10:FF:000060">
    <property type="entry name" value="G-type lectin S-receptor-like serine/threonine-protein kinase"/>
    <property type="match status" value="1"/>
</dbReference>
<evidence type="ECO:0000259" key="23">
    <source>
        <dbReference type="PROSITE" id="PS50011"/>
    </source>
</evidence>
<dbReference type="FunFam" id="2.90.10.10:FF:000005">
    <property type="entry name" value="G-type lectin S-receptor-like serine/threonine-protein kinase"/>
    <property type="match status" value="1"/>
</dbReference>
<dbReference type="InterPro" id="IPR000858">
    <property type="entry name" value="S_locus_glycoprot_dom"/>
</dbReference>
<comment type="caution">
    <text evidence="20">Lacks conserved residue(s) required for the propagation of feature annotation.</text>
</comment>
<evidence type="ECO:0000256" key="17">
    <source>
        <dbReference type="ARBA" id="ARBA00047899"/>
    </source>
</evidence>
<evidence type="ECO:0000256" key="22">
    <source>
        <dbReference type="SAM" id="SignalP"/>
    </source>
</evidence>
<keyword evidence="3 19" id="KW-0723">Serine/threonine-protein kinase</keyword>
<evidence type="ECO:0000256" key="20">
    <source>
        <dbReference type="PROSITE-ProRule" id="PRU00076"/>
    </source>
</evidence>
<dbReference type="InterPro" id="IPR011009">
    <property type="entry name" value="Kinase-like_dom_sf"/>
</dbReference>
<dbReference type="PIRSF" id="PIRSF000641">
    <property type="entry name" value="SRK"/>
    <property type="match status" value="1"/>
</dbReference>
<evidence type="ECO:0000256" key="1">
    <source>
        <dbReference type="ARBA" id="ARBA00004251"/>
    </source>
</evidence>
<dbReference type="PROSITE" id="PS50026">
    <property type="entry name" value="EGF_3"/>
    <property type="match status" value="1"/>
</dbReference>
<dbReference type="PROSITE" id="PS50927">
    <property type="entry name" value="BULB_LECTIN"/>
    <property type="match status" value="1"/>
</dbReference>
<dbReference type="Gene3D" id="1.10.510.10">
    <property type="entry name" value="Transferase(Phosphotransferase) domain 1"/>
    <property type="match status" value="1"/>
</dbReference>
<dbReference type="CDD" id="cd00028">
    <property type="entry name" value="B_lectin"/>
    <property type="match status" value="1"/>
</dbReference>
<evidence type="ECO:0000256" key="9">
    <source>
        <dbReference type="ARBA" id="ARBA00022741"/>
    </source>
</evidence>
<keyword evidence="8" id="KW-0430">Lectin</keyword>
<dbReference type="FunFam" id="3.30.200.20:FF:000330">
    <property type="entry name" value="G-type lectin S-receptor-like serine/threonine-protein kinase At4g03230"/>
    <property type="match status" value="1"/>
</dbReference>
<dbReference type="AlphaFoldDB" id="A0A9I9CR84"/>
<keyword evidence="7 22" id="KW-0732">Signal</keyword>
<keyword evidence="11 19" id="KW-0067">ATP-binding</keyword>
<dbReference type="GO" id="GO:0030246">
    <property type="term" value="F:carbohydrate binding"/>
    <property type="evidence" value="ECO:0007669"/>
    <property type="project" value="UniProtKB-KW"/>
</dbReference>
<evidence type="ECO:0000256" key="16">
    <source>
        <dbReference type="ARBA" id="ARBA00023180"/>
    </source>
</evidence>
<dbReference type="PROSITE" id="PS00108">
    <property type="entry name" value="PROTEIN_KINASE_ST"/>
    <property type="match status" value="1"/>
</dbReference>
<evidence type="ECO:0000256" key="19">
    <source>
        <dbReference type="PIRNR" id="PIRNR000641"/>
    </source>
</evidence>
<evidence type="ECO:0000259" key="24">
    <source>
        <dbReference type="PROSITE" id="PS50026"/>
    </source>
</evidence>
<evidence type="ECO:0000256" key="11">
    <source>
        <dbReference type="ARBA" id="ARBA00022840"/>
    </source>
</evidence>
<dbReference type="Pfam" id="PF01453">
    <property type="entry name" value="B_lectin"/>
    <property type="match status" value="1"/>
</dbReference>
<keyword evidence="5 19" id="KW-0808">Transferase</keyword>
<keyword evidence="13 21" id="KW-0472">Membrane</keyword>
<comment type="catalytic activity">
    <reaction evidence="17 19">
        <text>L-threonyl-[protein] + ATP = O-phospho-L-threonyl-[protein] + ADP + H(+)</text>
        <dbReference type="Rhea" id="RHEA:46608"/>
        <dbReference type="Rhea" id="RHEA-COMP:11060"/>
        <dbReference type="Rhea" id="RHEA-COMP:11605"/>
        <dbReference type="ChEBI" id="CHEBI:15378"/>
        <dbReference type="ChEBI" id="CHEBI:30013"/>
        <dbReference type="ChEBI" id="CHEBI:30616"/>
        <dbReference type="ChEBI" id="CHEBI:61977"/>
        <dbReference type="ChEBI" id="CHEBI:456216"/>
        <dbReference type="EC" id="2.7.11.1"/>
    </reaction>
</comment>
<evidence type="ECO:0000256" key="6">
    <source>
        <dbReference type="ARBA" id="ARBA00022692"/>
    </source>
</evidence>
<dbReference type="CDD" id="cd01098">
    <property type="entry name" value="PAN_AP_plant"/>
    <property type="match status" value="1"/>
</dbReference>
<dbReference type="SUPFAM" id="SSF56112">
    <property type="entry name" value="Protein kinase-like (PK-like)"/>
    <property type="match status" value="1"/>
</dbReference>
<evidence type="ECO:0000256" key="3">
    <source>
        <dbReference type="ARBA" id="ARBA00022527"/>
    </source>
</evidence>
<dbReference type="InterPro" id="IPR036426">
    <property type="entry name" value="Bulb-type_lectin_dom_sf"/>
</dbReference>
<dbReference type="Pfam" id="PF00954">
    <property type="entry name" value="S_locus_glycop"/>
    <property type="match status" value="1"/>
</dbReference>
<dbReference type="InterPro" id="IPR001245">
    <property type="entry name" value="Ser-Thr/Tyr_kinase_cat_dom"/>
</dbReference>
<evidence type="ECO:0000256" key="2">
    <source>
        <dbReference type="ARBA" id="ARBA00022475"/>
    </source>
</evidence>
<dbReference type="InterPro" id="IPR008271">
    <property type="entry name" value="Ser/Thr_kinase_AS"/>
</dbReference>
<dbReference type="Gene3D" id="2.90.10.10">
    <property type="entry name" value="Bulb-type lectin domain"/>
    <property type="match status" value="1"/>
</dbReference>
<keyword evidence="12 21" id="KW-1133">Transmembrane helix</keyword>
<keyword evidence="4 20" id="KW-0245">EGF-like domain</keyword>
<organism evidence="26">
    <name type="scientific">Cucumis melo</name>
    <name type="common">Muskmelon</name>
    <dbReference type="NCBI Taxonomy" id="3656"/>
    <lineage>
        <taxon>Eukaryota</taxon>
        <taxon>Viridiplantae</taxon>
        <taxon>Streptophyta</taxon>
        <taxon>Embryophyta</taxon>
        <taxon>Tracheophyta</taxon>
        <taxon>Spermatophyta</taxon>
        <taxon>Magnoliopsida</taxon>
        <taxon>eudicotyledons</taxon>
        <taxon>Gunneridae</taxon>
        <taxon>Pentapetalae</taxon>
        <taxon>rosids</taxon>
        <taxon>fabids</taxon>
        <taxon>Cucurbitales</taxon>
        <taxon>Cucurbitaceae</taxon>
        <taxon>Benincaseae</taxon>
        <taxon>Cucumis</taxon>
    </lineage>
</organism>
<evidence type="ECO:0000256" key="5">
    <source>
        <dbReference type="ARBA" id="ARBA00022679"/>
    </source>
</evidence>
<feature type="domain" description="Protein kinase" evidence="23">
    <location>
        <begin position="539"/>
        <end position="825"/>
    </location>
</feature>
<sequence length="891" mass="100070">MASNCRKVVGFLQFFVISFFLCSSPLFCDSANSITRGRGLRDGSNETLISPNESYELGFFSPINSSLRYVGIWYHKIEEQSVIWVANRDSPLRNRDGVLIIGDDGNLVVQDGNNFSVWTSNVTANSFEPRNLTLHNHGNLVLSSGDDSSKVHWSSFEHPTDTFLPNMVVRVNPQMGEKRMFMSWKSETNPAVGNYCLGVDPRGAVQIIVWNGNNRWWRSGHWDKQIFSGIPTMRSTSLYGFKITPEDGNNISVTFQALNDLDKLKFQIQWDGKEAQQRLNETTRKWDTIRLLPSNDCDFYNFCGDFGICSEKSRPKCSCPQGFIPQNKERWDRGIWSDGCRRKTPLLEQRMKSNPNGTIEDGEQDGFVDLLFVKLPDFITGIFVVESCRDSCSSNSSCVAYSDAPGIGCATWDGPLKDIQRFEGAGNTLHLRLAHSDLTPVDSEGKLSTGVIVAICFGGAAAVAIIALLLWKFRGKTKAASTSEPQNKTEVPMFDLSKSKELSAELSGPYELGIEGEQLSGPDLPMFNFNCIAAATDNFSEENKLGQGGFGPVYKGKLPSGQEIAVKRLSVRSGQGLEEFKNEIILIGKLQHRNLVRLLGYSIQGEDKLLLYEYMPNKSLDWFLFDPNKQALLDWKKRLSIIEGIARGLLYLHRDSRLLIIHRDLKASNILLDEDMNPKISDFGMARIFGGNQNEATNTIRVVGTYGYMAPEYAMEGLFSVKSDVYSFGVLLLELICGRRNTSFRSTEYLTLISYAWKLWNEGRAIELLDPSIRDSSPENEVLKCIHVAMLCVQDSPAYRPTLQSLVLMLESESSSLQQPRQPTYTSTRASIDTDLFTEGHDIVSSNDVTKQTIDELRNEVCPTLSLQSYLQDDPLVTQLFYVVRKSFHKM</sequence>
<keyword evidence="15" id="KW-0675">Receptor</keyword>
<keyword evidence="6 21" id="KW-0812">Transmembrane</keyword>
<dbReference type="InterPro" id="IPR000742">
    <property type="entry name" value="EGF"/>
</dbReference>
<dbReference type="PANTHER" id="PTHR27002:SF932">
    <property type="entry name" value="RECEPTOR-LIKE SERINE_THREONINE-PROTEIN KINASE"/>
    <property type="match status" value="1"/>
</dbReference>
<dbReference type="GO" id="GO:0004674">
    <property type="term" value="F:protein serine/threonine kinase activity"/>
    <property type="evidence" value="ECO:0007669"/>
    <property type="project" value="UniProtKB-KW"/>
</dbReference>
<feature type="transmembrane region" description="Helical" evidence="21">
    <location>
        <begin position="450"/>
        <end position="471"/>
    </location>
</feature>
<evidence type="ECO:0000256" key="13">
    <source>
        <dbReference type="ARBA" id="ARBA00023136"/>
    </source>
</evidence>
<dbReference type="InterPro" id="IPR024171">
    <property type="entry name" value="SRK-like_kinase"/>
</dbReference>
<evidence type="ECO:0000259" key="25">
    <source>
        <dbReference type="PROSITE" id="PS50927"/>
    </source>
</evidence>
<dbReference type="InterPro" id="IPR003609">
    <property type="entry name" value="Pan_app"/>
</dbReference>
<feature type="chain" id="PRO_5039925880" description="Receptor-like serine/threonine-protein kinase" evidence="22">
    <location>
        <begin position="31"/>
        <end position="891"/>
    </location>
</feature>
<feature type="signal peptide" evidence="22">
    <location>
        <begin position="1"/>
        <end position="30"/>
    </location>
</feature>
<evidence type="ECO:0000256" key="18">
    <source>
        <dbReference type="ARBA" id="ARBA00048679"/>
    </source>
</evidence>
<keyword evidence="9 19" id="KW-0547">Nucleotide-binding</keyword>
<evidence type="ECO:0000256" key="4">
    <source>
        <dbReference type="ARBA" id="ARBA00022536"/>
    </source>
</evidence>
<comment type="subcellular location">
    <subcellularLocation>
        <location evidence="1">Cell membrane</location>
        <topology evidence="1">Single-pass type I membrane protein</topology>
    </subcellularLocation>
</comment>
<name>A0A9I9CR84_CUCME</name>
<dbReference type="SUPFAM" id="SSF51110">
    <property type="entry name" value="alpha-D-mannose-specific plant lectins"/>
    <property type="match status" value="1"/>
</dbReference>
<dbReference type="Pfam" id="PF07714">
    <property type="entry name" value="PK_Tyr_Ser-Thr"/>
    <property type="match status" value="1"/>
</dbReference>
<evidence type="ECO:0000256" key="12">
    <source>
        <dbReference type="ARBA" id="ARBA00022989"/>
    </source>
</evidence>
<evidence type="ECO:0000256" key="7">
    <source>
        <dbReference type="ARBA" id="ARBA00022729"/>
    </source>
</evidence>
<feature type="domain" description="EGF-like" evidence="24">
    <location>
        <begin position="293"/>
        <end position="329"/>
    </location>
</feature>
<dbReference type="EC" id="2.7.11.1" evidence="19"/>
<keyword evidence="2" id="KW-1003">Cell membrane</keyword>
<dbReference type="InterPro" id="IPR001480">
    <property type="entry name" value="Bulb-type_lectin_dom"/>
</dbReference>
<dbReference type="GO" id="GO:0005886">
    <property type="term" value="C:plasma membrane"/>
    <property type="evidence" value="ECO:0007669"/>
    <property type="project" value="UniProtKB-SubCell"/>
</dbReference>
<reference evidence="26" key="1">
    <citation type="submission" date="2023-03" db="UniProtKB">
        <authorList>
            <consortium name="EnsemblPlants"/>
        </authorList>
    </citation>
    <scope>IDENTIFICATION</scope>
</reference>
<comment type="similarity">
    <text evidence="19">Belongs to the protein kinase superfamily. Ser/Thr protein kinase family.</text>
</comment>
<dbReference type="GO" id="GO:0005524">
    <property type="term" value="F:ATP binding"/>
    <property type="evidence" value="ECO:0007669"/>
    <property type="project" value="UniProtKB-KW"/>
</dbReference>